<evidence type="ECO:0000313" key="2">
    <source>
        <dbReference type="EMBL" id="SIO20245.1"/>
    </source>
</evidence>
<dbReference type="AlphaFoldDB" id="A0A1N6HKT1"/>
<accession>A0A1N6HKT1</accession>
<keyword evidence="2" id="KW-0378">Hydrolase</keyword>
<dbReference type="GO" id="GO:0016787">
    <property type="term" value="F:hydrolase activity"/>
    <property type="evidence" value="ECO:0007669"/>
    <property type="project" value="UniProtKB-KW"/>
</dbReference>
<proteinExistence type="predicted"/>
<evidence type="ECO:0000259" key="1">
    <source>
        <dbReference type="Pfam" id="PF12697"/>
    </source>
</evidence>
<dbReference type="RefSeq" id="WP_074261368.1">
    <property type="nucleotide sequence ID" value="NZ_FSRJ01000004.1"/>
</dbReference>
<dbReference type="Proteomes" id="UP000184699">
    <property type="component" value="Unassembled WGS sequence"/>
</dbReference>
<dbReference type="PANTHER" id="PTHR43194:SF2">
    <property type="entry name" value="PEROXISOMAL MEMBRANE PROTEIN LPX1"/>
    <property type="match status" value="1"/>
</dbReference>
<dbReference type="SUPFAM" id="SSF53474">
    <property type="entry name" value="alpha/beta-Hydrolases"/>
    <property type="match status" value="1"/>
</dbReference>
<name>A0A1N6HKT1_9MICO</name>
<protein>
    <submittedName>
        <fullName evidence="2">Lysophospholipase, alpha-beta hydrolase superfamily</fullName>
    </submittedName>
</protein>
<dbReference type="Gene3D" id="3.40.50.1820">
    <property type="entry name" value="alpha/beta hydrolase"/>
    <property type="match status" value="1"/>
</dbReference>
<organism evidence="2 3">
    <name type="scientific">Agromyces cerinus subsp. cerinus</name>
    <dbReference type="NCBI Taxonomy" id="232089"/>
    <lineage>
        <taxon>Bacteria</taxon>
        <taxon>Bacillati</taxon>
        <taxon>Actinomycetota</taxon>
        <taxon>Actinomycetes</taxon>
        <taxon>Micrococcales</taxon>
        <taxon>Microbacteriaceae</taxon>
        <taxon>Agromyces</taxon>
    </lineage>
</organism>
<dbReference type="STRING" id="232089.SAMN05443544_3267"/>
<dbReference type="InterPro" id="IPR000073">
    <property type="entry name" value="AB_hydrolase_1"/>
</dbReference>
<gene>
    <name evidence="2" type="ORF">SAMN05443544_3267</name>
</gene>
<keyword evidence="3" id="KW-1185">Reference proteome</keyword>
<evidence type="ECO:0000313" key="3">
    <source>
        <dbReference type="Proteomes" id="UP000184699"/>
    </source>
</evidence>
<sequence length="287" mass="31021">MSDSTSTLADWERVEIDRANASDRTPVVFVHGLWLLSSSWAPWREFFEDNGFVTLASGWPDDPATVAEAREHPEAFAKKMVQQVTDHYLEAITALDRSPVVIGHSFGGLIAQKIAGEGAAAVTVSIDNAPFKGVLPLPASSLKSAAPVLANPANAGRGIALTWEQFQYGWVNALSEEEGRRLFEEHHVAAAGLPLFQAAFANFNPFGGDTEVDSKNPARGPLLIIGGEKDHTVPPAITNASYKIQAKHNSGITEEIIIPDRGHSLTIDSGWRDVADEALAFVQRFVD</sequence>
<dbReference type="PANTHER" id="PTHR43194">
    <property type="entry name" value="HYDROLASE ALPHA/BETA FOLD FAMILY"/>
    <property type="match status" value="1"/>
</dbReference>
<dbReference type="InterPro" id="IPR050228">
    <property type="entry name" value="Carboxylesterase_BioH"/>
</dbReference>
<reference evidence="3" key="1">
    <citation type="submission" date="2016-11" db="EMBL/GenBank/DDBJ databases">
        <authorList>
            <person name="Varghese N."/>
            <person name="Submissions S."/>
        </authorList>
    </citation>
    <scope>NUCLEOTIDE SEQUENCE [LARGE SCALE GENOMIC DNA]</scope>
    <source>
        <strain evidence="3">DSM 8595</strain>
    </source>
</reference>
<dbReference type="InterPro" id="IPR029058">
    <property type="entry name" value="AB_hydrolase_fold"/>
</dbReference>
<dbReference type="Pfam" id="PF12697">
    <property type="entry name" value="Abhydrolase_6"/>
    <property type="match status" value="1"/>
</dbReference>
<dbReference type="OrthoDB" id="3810256at2"/>
<dbReference type="EMBL" id="FSRJ01000004">
    <property type="protein sequence ID" value="SIO20245.1"/>
    <property type="molecule type" value="Genomic_DNA"/>
</dbReference>
<feature type="domain" description="AB hydrolase-1" evidence="1">
    <location>
        <begin position="27"/>
        <end position="276"/>
    </location>
</feature>